<sequence>MSYDILAFEPSAVTDADFPAWWEVQSEWPEDHSYNDPSVTTANLQAFYRDLTQIFPPMNGPGVPTDDEIRQAPELESRMTDYSVGTSLIYAAFAWSQAREARTVFSTLAEKYRVAVAWVSDHGSIVRP</sequence>
<gene>
    <name evidence="1" type="ORF">HGK34_08790</name>
</gene>
<dbReference type="EMBL" id="JABBYC010000011">
    <property type="protein sequence ID" value="MBL0886366.1"/>
    <property type="molecule type" value="Genomic_DNA"/>
</dbReference>
<protein>
    <submittedName>
        <fullName evidence="1">Uncharacterized protein</fullName>
    </submittedName>
</protein>
<accession>A0ABS1LJI6</accession>
<organism evidence="1 2">
    <name type="scientific">Myceligenerans indicum</name>
    <dbReference type="NCBI Taxonomy" id="2593663"/>
    <lineage>
        <taxon>Bacteria</taxon>
        <taxon>Bacillati</taxon>
        <taxon>Actinomycetota</taxon>
        <taxon>Actinomycetes</taxon>
        <taxon>Micrococcales</taxon>
        <taxon>Promicromonosporaceae</taxon>
        <taxon>Myceligenerans</taxon>
    </lineage>
</organism>
<dbReference type="RefSeq" id="WP_201846227.1">
    <property type="nucleotide sequence ID" value="NZ_JABBYC010000011.1"/>
</dbReference>
<evidence type="ECO:0000313" key="2">
    <source>
        <dbReference type="Proteomes" id="UP000675409"/>
    </source>
</evidence>
<evidence type="ECO:0000313" key="1">
    <source>
        <dbReference type="EMBL" id="MBL0886366.1"/>
    </source>
</evidence>
<reference evidence="1 2" key="1">
    <citation type="journal article" date="2021" name="Arch. Microbiol.">
        <title>Myceligenerans indicum sp. nov., an actinobacterium isolated from mangrove sediment of Sundarbans, India.</title>
        <authorList>
            <person name="Asha K."/>
            <person name="Bhadury P."/>
        </authorList>
    </citation>
    <scope>NUCLEOTIDE SEQUENCE [LARGE SCALE GENOMIC DNA]</scope>
    <source>
        <strain evidence="1 2">I2</strain>
    </source>
</reference>
<dbReference type="Proteomes" id="UP000675409">
    <property type="component" value="Unassembled WGS sequence"/>
</dbReference>
<name>A0ABS1LJI6_9MICO</name>
<comment type="caution">
    <text evidence="1">The sequence shown here is derived from an EMBL/GenBank/DDBJ whole genome shotgun (WGS) entry which is preliminary data.</text>
</comment>
<keyword evidence="2" id="KW-1185">Reference proteome</keyword>
<proteinExistence type="predicted"/>